<dbReference type="SUPFAM" id="SSF75005">
    <property type="entry name" value="Arabinanase/levansucrase/invertase"/>
    <property type="match status" value="1"/>
</dbReference>
<gene>
    <name evidence="5" type="ORF">OBE_11206</name>
</gene>
<protein>
    <submittedName>
        <fullName evidence="5">Xylan 1,4-beta-xylosidase</fullName>
    </submittedName>
</protein>
<dbReference type="GO" id="GO:0004553">
    <property type="term" value="F:hydrolase activity, hydrolyzing O-glycosyl compounds"/>
    <property type="evidence" value="ECO:0007669"/>
    <property type="project" value="InterPro"/>
</dbReference>
<dbReference type="InterPro" id="IPR041542">
    <property type="entry name" value="GH43_C2"/>
</dbReference>
<keyword evidence="3" id="KW-0326">Glycosidase</keyword>
<dbReference type="InterPro" id="IPR006710">
    <property type="entry name" value="Glyco_hydro_43"/>
</dbReference>
<feature type="non-terminal residue" evidence="5">
    <location>
        <position position="1"/>
    </location>
</feature>
<dbReference type="AlphaFoldDB" id="K1SQQ3"/>
<dbReference type="GO" id="GO:0005975">
    <property type="term" value="P:carbohydrate metabolic process"/>
    <property type="evidence" value="ECO:0007669"/>
    <property type="project" value="InterPro"/>
</dbReference>
<feature type="non-terminal residue" evidence="5">
    <location>
        <position position="194"/>
    </location>
</feature>
<evidence type="ECO:0000256" key="1">
    <source>
        <dbReference type="ARBA" id="ARBA00009865"/>
    </source>
</evidence>
<comment type="caution">
    <text evidence="5">The sequence shown here is derived from an EMBL/GenBank/DDBJ whole genome shotgun (WGS) entry which is preliminary data.</text>
</comment>
<organism evidence="5">
    <name type="scientific">human gut metagenome</name>
    <dbReference type="NCBI Taxonomy" id="408170"/>
    <lineage>
        <taxon>unclassified sequences</taxon>
        <taxon>metagenomes</taxon>
        <taxon>organismal metagenomes</taxon>
    </lineage>
</organism>
<sequence>PYNPVLRQFNPDAPIQRTGHGNIIETQDGSWWCYYLCGRPNQGNYTTIGRETALDPVTWLSDGWFVINDRKGPSLTQKAPELPECTYEKWTRDDFDDDTLNLNWEFVRNPVKGNYSLTERKGYLRLWTMDGTLNEIRAKNTLVRREQELSYTAHTKVDFYPEKDGEQAGLTCYYSTATYARLSLCYENGRKLQL</sequence>
<dbReference type="InterPro" id="IPR013320">
    <property type="entry name" value="ConA-like_dom_sf"/>
</dbReference>
<keyword evidence="2" id="KW-0378">Hydrolase</keyword>
<dbReference type="Pfam" id="PF17851">
    <property type="entry name" value="GH43_C2"/>
    <property type="match status" value="1"/>
</dbReference>
<comment type="similarity">
    <text evidence="1">Belongs to the glycosyl hydrolase 43 family.</text>
</comment>
<feature type="domain" description="Beta-xylosidase C-terminal Concanavalin A-like" evidence="4">
    <location>
        <begin position="92"/>
        <end position="193"/>
    </location>
</feature>
<accession>K1SQQ3</accession>
<evidence type="ECO:0000256" key="3">
    <source>
        <dbReference type="ARBA" id="ARBA00023295"/>
    </source>
</evidence>
<reference evidence="5" key="1">
    <citation type="journal article" date="2013" name="Environ. Microbiol.">
        <title>Microbiota from the distal guts of lean and obese adolescents exhibit partial functional redundancy besides clear differences in community structure.</title>
        <authorList>
            <person name="Ferrer M."/>
            <person name="Ruiz A."/>
            <person name="Lanza F."/>
            <person name="Haange S.B."/>
            <person name="Oberbach A."/>
            <person name="Till H."/>
            <person name="Bargiela R."/>
            <person name="Campoy C."/>
            <person name="Segura M.T."/>
            <person name="Richter M."/>
            <person name="von Bergen M."/>
            <person name="Seifert J."/>
            <person name="Suarez A."/>
        </authorList>
    </citation>
    <scope>NUCLEOTIDE SEQUENCE</scope>
</reference>
<dbReference type="PANTHER" id="PTHR42812">
    <property type="entry name" value="BETA-XYLOSIDASE"/>
    <property type="match status" value="1"/>
</dbReference>
<dbReference type="Pfam" id="PF04616">
    <property type="entry name" value="Glyco_hydro_43"/>
    <property type="match status" value="1"/>
</dbReference>
<proteinExistence type="inferred from homology"/>
<dbReference type="SUPFAM" id="SSF49899">
    <property type="entry name" value="Concanavalin A-like lectins/glucanases"/>
    <property type="match status" value="1"/>
</dbReference>
<dbReference type="PANTHER" id="PTHR42812:SF12">
    <property type="entry name" value="BETA-XYLOSIDASE-RELATED"/>
    <property type="match status" value="1"/>
</dbReference>
<dbReference type="Gene3D" id="2.115.10.20">
    <property type="entry name" value="Glycosyl hydrolase domain, family 43"/>
    <property type="match status" value="1"/>
</dbReference>
<name>K1SQQ3_9ZZZZ</name>
<dbReference type="InterPro" id="IPR023296">
    <property type="entry name" value="Glyco_hydro_beta-prop_sf"/>
</dbReference>
<evidence type="ECO:0000256" key="2">
    <source>
        <dbReference type="ARBA" id="ARBA00022801"/>
    </source>
</evidence>
<dbReference type="InterPro" id="IPR051795">
    <property type="entry name" value="Glycosyl_Hydrlase_43"/>
</dbReference>
<evidence type="ECO:0000259" key="4">
    <source>
        <dbReference type="Pfam" id="PF17851"/>
    </source>
</evidence>
<dbReference type="Gene3D" id="2.60.120.200">
    <property type="match status" value="1"/>
</dbReference>
<evidence type="ECO:0000313" key="5">
    <source>
        <dbReference type="EMBL" id="EKC56165.1"/>
    </source>
</evidence>
<dbReference type="EMBL" id="AJWZ01007703">
    <property type="protein sequence ID" value="EKC56165.1"/>
    <property type="molecule type" value="Genomic_DNA"/>
</dbReference>